<evidence type="ECO:0000313" key="1">
    <source>
        <dbReference type="EMBL" id="ADP75057.1"/>
    </source>
</evidence>
<gene>
    <name evidence="1" type="ORF">GY4MC1_2332</name>
</gene>
<proteinExistence type="predicted"/>
<reference evidence="1" key="1">
    <citation type="submission" date="2010-10" db="EMBL/GenBank/DDBJ databases">
        <title>Complete sequence of chromosome of Geobacillus sp. Y4.1MC1.</title>
        <authorList>
            <consortium name="US DOE Joint Genome Institute"/>
            <person name="Lucas S."/>
            <person name="Copeland A."/>
            <person name="Lapidus A."/>
            <person name="Cheng J.-F."/>
            <person name="Bruce D."/>
            <person name="Goodwin L."/>
            <person name="Pitluck S."/>
            <person name="Chertkov O."/>
            <person name="Zhang X."/>
            <person name="Detter J.C."/>
            <person name="Han C."/>
            <person name="Tapia R."/>
            <person name="Land M."/>
            <person name="Hauser L."/>
            <person name="Jeffries C."/>
            <person name="Kyrpides N."/>
            <person name="Ivanova N."/>
            <person name="Ovchinnikova G."/>
            <person name="Brumm P."/>
            <person name="Mead D."/>
            <person name="Woyke T."/>
        </authorList>
    </citation>
    <scope>NUCLEOTIDE SEQUENCE [LARGE SCALE GENOMIC DNA]</scope>
    <source>
        <strain evidence="1">Y4.1MC1</strain>
    </source>
</reference>
<name>A0A7U4DLE4_GEOS0</name>
<accession>A0A7U4DLE4</accession>
<dbReference type="AlphaFoldDB" id="A0A7U4DLE4"/>
<sequence>MGVETEAYETMINGSKFYQRQIEEVIEKLLI</sequence>
<organism evidence="1">
    <name type="scientific">Geobacillus sp. (strain Y4.1MC1)</name>
    <dbReference type="NCBI Taxonomy" id="581103"/>
    <lineage>
        <taxon>Bacteria</taxon>
        <taxon>Bacillati</taxon>
        <taxon>Bacillota</taxon>
        <taxon>Bacilli</taxon>
        <taxon>Bacillales</taxon>
        <taxon>Anoxybacillaceae</taxon>
        <taxon>Geobacillus</taxon>
    </lineage>
</organism>
<protein>
    <submittedName>
        <fullName evidence="1">Uncharacterized protein</fullName>
    </submittedName>
</protein>
<dbReference type="EMBL" id="CP002293">
    <property type="protein sequence ID" value="ADP75057.1"/>
    <property type="molecule type" value="Genomic_DNA"/>
</dbReference>
<dbReference type="KEGG" id="gmc:GY4MC1_2332"/>